<protein>
    <submittedName>
        <fullName evidence="9">MotA/TolQ/ExbB proton channel family protein</fullName>
    </submittedName>
</protein>
<evidence type="ECO:0000256" key="5">
    <source>
        <dbReference type="ARBA" id="ARBA00023136"/>
    </source>
</evidence>
<dbReference type="EMBL" id="JBEPIJ010000038">
    <property type="protein sequence ID" value="MES0875425.1"/>
    <property type="molecule type" value="Genomic_DNA"/>
</dbReference>
<evidence type="ECO:0000313" key="10">
    <source>
        <dbReference type="Proteomes" id="UP001465331"/>
    </source>
</evidence>
<proteinExistence type="inferred from homology"/>
<dbReference type="InterPro" id="IPR050790">
    <property type="entry name" value="ExbB/TolQ_transport"/>
</dbReference>
<evidence type="ECO:0000256" key="1">
    <source>
        <dbReference type="ARBA" id="ARBA00004651"/>
    </source>
</evidence>
<keyword evidence="4 7" id="KW-1133">Transmembrane helix</keyword>
<keyword evidence="6" id="KW-0813">Transport</keyword>
<sequence length="199" mass="21620">MDILLLGFFDIVERIQDFLEAGGPVLIAIAVVIFMMWAMSVERFVYFKWVLPKQERAVIALWNQRSERSSWQAHQIRRALIAGITLNARLYLATIKTLVTVCPLFGLMGTVTGMIAVFDVMAYAGMGNPRLMASGVSQATIPTLAGMVGALSGIFVVVWLEAQVKQRIELLADHLTIDIDGSRAGSPAARQGAAPAGVT</sequence>
<dbReference type="PANTHER" id="PTHR30625:SF18">
    <property type="entry name" value="TONB2 ENERGY TRANSDUCTION SYSTEM INNER MEMBRANE COMPONENT EXBB"/>
    <property type="match status" value="1"/>
</dbReference>
<feature type="transmembrane region" description="Helical" evidence="7">
    <location>
        <begin position="25"/>
        <end position="46"/>
    </location>
</feature>
<dbReference type="PANTHER" id="PTHR30625">
    <property type="entry name" value="PROTEIN TOLQ"/>
    <property type="match status" value="1"/>
</dbReference>
<feature type="domain" description="MotA/TolQ/ExbB proton channel" evidence="8">
    <location>
        <begin position="76"/>
        <end position="170"/>
    </location>
</feature>
<evidence type="ECO:0000256" key="3">
    <source>
        <dbReference type="ARBA" id="ARBA00022692"/>
    </source>
</evidence>
<evidence type="ECO:0000256" key="2">
    <source>
        <dbReference type="ARBA" id="ARBA00022475"/>
    </source>
</evidence>
<dbReference type="Proteomes" id="UP001465331">
    <property type="component" value="Unassembled WGS sequence"/>
</dbReference>
<keyword evidence="6" id="KW-0653">Protein transport</keyword>
<organism evidence="9 10">
    <name type="scientific">Sinimarinibacterium thermocellulolyticum</name>
    <dbReference type="NCBI Taxonomy" id="3170016"/>
    <lineage>
        <taxon>Bacteria</taxon>
        <taxon>Pseudomonadati</taxon>
        <taxon>Pseudomonadota</taxon>
        <taxon>Gammaproteobacteria</taxon>
        <taxon>Nevskiales</taxon>
        <taxon>Nevskiaceae</taxon>
        <taxon>Sinimarinibacterium</taxon>
    </lineage>
</organism>
<keyword evidence="2" id="KW-1003">Cell membrane</keyword>
<evidence type="ECO:0000256" key="7">
    <source>
        <dbReference type="SAM" id="Phobius"/>
    </source>
</evidence>
<keyword evidence="5 7" id="KW-0472">Membrane</keyword>
<name>A0ABV2AEZ0_9GAMM</name>
<dbReference type="InterPro" id="IPR002898">
    <property type="entry name" value="MotA_ExbB_proton_chnl"/>
</dbReference>
<dbReference type="Pfam" id="PF01618">
    <property type="entry name" value="MotA_ExbB"/>
    <property type="match status" value="1"/>
</dbReference>
<comment type="similarity">
    <text evidence="6">Belongs to the exbB/tolQ family.</text>
</comment>
<accession>A0ABV2AEZ0</accession>
<comment type="subcellular location">
    <subcellularLocation>
        <location evidence="1">Cell membrane</location>
        <topology evidence="1">Multi-pass membrane protein</topology>
    </subcellularLocation>
    <subcellularLocation>
        <location evidence="6">Membrane</location>
        <topology evidence="6">Multi-pass membrane protein</topology>
    </subcellularLocation>
</comment>
<evidence type="ECO:0000313" key="9">
    <source>
        <dbReference type="EMBL" id="MES0875425.1"/>
    </source>
</evidence>
<evidence type="ECO:0000256" key="6">
    <source>
        <dbReference type="RuleBase" id="RU004057"/>
    </source>
</evidence>
<feature type="transmembrane region" description="Helical" evidence="7">
    <location>
        <begin position="141"/>
        <end position="160"/>
    </location>
</feature>
<dbReference type="RefSeq" id="WP_352891019.1">
    <property type="nucleotide sequence ID" value="NZ_JBEPIJ010000038.1"/>
</dbReference>
<evidence type="ECO:0000259" key="8">
    <source>
        <dbReference type="Pfam" id="PF01618"/>
    </source>
</evidence>
<feature type="transmembrane region" description="Helical" evidence="7">
    <location>
        <begin position="98"/>
        <end position="121"/>
    </location>
</feature>
<keyword evidence="3 7" id="KW-0812">Transmembrane</keyword>
<comment type="caution">
    <text evidence="9">The sequence shown here is derived from an EMBL/GenBank/DDBJ whole genome shotgun (WGS) entry which is preliminary data.</text>
</comment>
<gene>
    <name evidence="9" type="ORF">ABSH63_15610</name>
</gene>
<evidence type="ECO:0000256" key="4">
    <source>
        <dbReference type="ARBA" id="ARBA00022989"/>
    </source>
</evidence>
<keyword evidence="10" id="KW-1185">Reference proteome</keyword>
<reference evidence="9 10" key="1">
    <citation type="submission" date="2024-06" db="EMBL/GenBank/DDBJ databases">
        <authorList>
            <person name="Li Z."/>
            <person name="Jiang Y."/>
        </authorList>
    </citation>
    <scope>NUCLEOTIDE SEQUENCE [LARGE SCALE GENOMIC DNA]</scope>
    <source>
        <strain evidence="9 10">HSW-8</strain>
    </source>
</reference>